<dbReference type="SMART" id="SM00288">
    <property type="entry name" value="VHS"/>
    <property type="match status" value="1"/>
</dbReference>
<gene>
    <name evidence="11" type="ORF">Pcinc_011212</name>
</gene>
<feature type="domain" description="SH3" evidence="9">
    <location>
        <begin position="232"/>
        <end position="291"/>
    </location>
</feature>
<dbReference type="Pfam" id="PF00018">
    <property type="entry name" value="SH3_1"/>
    <property type="match status" value="1"/>
</dbReference>
<dbReference type="SMART" id="SM00726">
    <property type="entry name" value="UIM"/>
    <property type="match status" value="1"/>
</dbReference>
<evidence type="ECO:0000313" key="12">
    <source>
        <dbReference type="Proteomes" id="UP001286313"/>
    </source>
</evidence>
<dbReference type="GO" id="GO:0035091">
    <property type="term" value="F:phosphatidylinositol binding"/>
    <property type="evidence" value="ECO:0007669"/>
    <property type="project" value="InterPro"/>
</dbReference>
<keyword evidence="12" id="KW-1185">Reference proteome</keyword>
<dbReference type="PRINTS" id="PR01217">
    <property type="entry name" value="PRICHEXTENSN"/>
</dbReference>
<dbReference type="InterPro" id="IPR001452">
    <property type="entry name" value="SH3_domain"/>
</dbReference>
<dbReference type="InterPro" id="IPR036028">
    <property type="entry name" value="SH3-like_dom_sf"/>
</dbReference>
<evidence type="ECO:0000256" key="7">
    <source>
        <dbReference type="PROSITE-ProRule" id="PRU00192"/>
    </source>
</evidence>
<dbReference type="PROSITE" id="PS50330">
    <property type="entry name" value="UIM"/>
    <property type="match status" value="1"/>
</dbReference>
<dbReference type="Gene3D" id="1.20.5.1940">
    <property type="match status" value="1"/>
</dbReference>
<evidence type="ECO:0008006" key="13">
    <source>
        <dbReference type="Google" id="ProtNLM"/>
    </source>
</evidence>
<evidence type="ECO:0000256" key="2">
    <source>
        <dbReference type="ARBA" id="ARBA00009666"/>
    </source>
</evidence>
<dbReference type="PANTHER" id="PTHR45929:SF3">
    <property type="entry name" value="JAK PATHWAY SIGNAL TRANSDUCTION ADAPTOR MOLECULE"/>
    <property type="match status" value="1"/>
</dbReference>
<dbReference type="GO" id="GO:0043130">
    <property type="term" value="F:ubiquitin binding"/>
    <property type="evidence" value="ECO:0007669"/>
    <property type="project" value="InterPro"/>
</dbReference>
<evidence type="ECO:0000256" key="4">
    <source>
        <dbReference type="ARBA" id="ARBA00022448"/>
    </source>
</evidence>
<dbReference type="GO" id="GO:0043328">
    <property type="term" value="P:protein transport to vacuole involved in ubiquitin-dependent protein catabolic process via the multivesicular body sorting pathway"/>
    <property type="evidence" value="ECO:0007669"/>
    <property type="project" value="TreeGrafter"/>
</dbReference>
<comment type="subcellular location">
    <subcellularLocation>
        <location evidence="1">Endosome</location>
    </subcellularLocation>
</comment>
<dbReference type="CDD" id="cd21388">
    <property type="entry name" value="GAT_STAM"/>
    <property type="match status" value="1"/>
</dbReference>
<comment type="similarity">
    <text evidence="2">Belongs to the STAM family.</text>
</comment>
<evidence type="ECO:0000256" key="8">
    <source>
        <dbReference type="SAM" id="MobiDB-lite"/>
    </source>
</evidence>
<evidence type="ECO:0000256" key="5">
    <source>
        <dbReference type="ARBA" id="ARBA00022753"/>
    </source>
</evidence>
<dbReference type="SUPFAM" id="SSF48464">
    <property type="entry name" value="ENTH/VHS domain"/>
    <property type="match status" value="1"/>
</dbReference>
<evidence type="ECO:0000259" key="10">
    <source>
        <dbReference type="PROSITE" id="PS50179"/>
    </source>
</evidence>
<sequence>MGIFSTTSPFDQFVERATSEKNTSEDWGQIMDICDRVKENNTGPRDCLKSIVKRLNSENPRVVLQAVTLLDACINNCGRKFLLEVASREFEQEIRKHITGTRTHHKVSERLRESLKKWAEGEFKGDPQLSLVPALYNKLKQEGYEFVITQDTVPGKKTVTEYSNDPNVVNSKQEEDDIARAIQLSLQEGSGSATSSQGNRNASPATGLYSSAAAALSSDGEALMTGSAPQPKEALKARALYDFEAAEDNELTFKAGEIVLVQDNSDPNWWKGTNHRGEGLFPANFVTLDLTADSDQPRSEGVKRVSFSECVEVTEVEGSGTETGPGEEVTGEVDEAKIDRLLHVLHEADPTGERPDPPELATLEEQVNAMAPTIDADLELIDRQHAQLARISTGLVDALALYHQLMREMPPPSMPGYGYPGPVKSTAAPMPQPHQMPHPTYGSASTLPPQQMYGGPMPFPPYMGTPAHFPPPPGVPPTTATATPVQPPPPQPSQQPGVGPPHPGQTMPPPPLTQPSDFQQMQQPSSHEGGMGGNLMQGYGQFPPNSQFAGPPSTHPSMLPPTSLPPSLPPDQHPALRWQVDSTELCGRLSSDSSPLTAFGLTASLTLPSHTDPVNGYYCLPTKLRLITGWLKITWMSNEMKLIYLPQSGIMMRMTLIYQRNPNAV</sequence>
<name>A0AAE1G3C0_PETCI</name>
<dbReference type="AlphaFoldDB" id="A0AAE1G3C0"/>
<dbReference type="InterPro" id="IPR008942">
    <property type="entry name" value="ENTH_VHS"/>
</dbReference>
<dbReference type="Gene3D" id="1.25.40.90">
    <property type="match status" value="1"/>
</dbReference>
<dbReference type="InterPro" id="IPR050670">
    <property type="entry name" value="STAM"/>
</dbReference>
<dbReference type="InterPro" id="IPR003903">
    <property type="entry name" value="UIM_dom"/>
</dbReference>
<organism evidence="11 12">
    <name type="scientific">Petrolisthes cinctipes</name>
    <name type="common">Flat porcelain crab</name>
    <dbReference type="NCBI Taxonomy" id="88211"/>
    <lineage>
        <taxon>Eukaryota</taxon>
        <taxon>Metazoa</taxon>
        <taxon>Ecdysozoa</taxon>
        <taxon>Arthropoda</taxon>
        <taxon>Crustacea</taxon>
        <taxon>Multicrustacea</taxon>
        <taxon>Malacostraca</taxon>
        <taxon>Eumalacostraca</taxon>
        <taxon>Eucarida</taxon>
        <taxon>Decapoda</taxon>
        <taxon>Pleocyemata</taxon>
        <taxon>Anomura</taxon>
        <taxon>Galatheoidea</taxon>
        <taxon>Porcellanidae</taxon>
        <taxon>Petrolisthes</taxon>
    </lineage>
</organism>
<dbReference type="PROSITE" id="PS50002">
    <property type="entry name" value="SH3"/>
    <property type="match status" value="1"/>
</dbReference>
<evidence type="ECO:0000256" key="3">
    <source>
        <dbReference type="ARBA" id="ARBA00022443"/>
    </source>
</evidence>
<keyword evidence="3 7" id="KW-0728">SH3 domain</keyword>
<dbReference type="InterPro" id="IPR002014">
    <property type="entry name" value="VHS_dom"/>
</dbReference>
<feature type="domain" description="VHS" evidence="10">
    <location>
        <begin position="17"/>
        <end position="147"/>
    </location>
</feature>
<dbReference type="CDD" id="cd11820">
    <property type="entry name" value="SH3_STAM"/>
    <property type="match status" value="1"/>
</dbReference>
<dbReference type="PROSITE" id="PS50179">
    <property type="entry name" value="VHS"/>
    <property type="match status" value="1"/>
</dbReference>
<dbReference type="Pfam" id="PF00790">
    <property type="entry name" value="VHS"/>
    <property type="match status" value="1"/>
</dbReference>
<dbReference type="PANTHER" id="PTHR45929">
    <property type="entry name" value="JAK PATHWAY SIGNAL TRANSDUCTION ADAPTOR MOLECULE"/>
    <property type="match status" value="1"/>
</dbReference>
<feature type="region of interest" description="Disordered" evidence="8">
    <location>
        <begin position="427"/>
        <end position="561"/>
    </location>
</feature>
<evidence type="ECO:0000313" key="11">
    <source>
        <dbReference type="EMBL" id="KAK3884539.1"/>
    </source>
</evidence>
<dbReference type="PRINTS" id="PR00452">
    <property type="entry name" value="SH3DOMAIN"/>
</dbReference>
<evidence type="ECO:0000259" key="9">
    <source>
        <dbReference type="PROSITE" id="PS50002"/>
    </source>
</evidence>
<comment type="caution">
    <text evidence="11">The sequence shown here is derived from an EMBL/GenBank/DDBJ whole genome shotgun (WGS) entry which is preliminary data.</text>
</comment>
<dbReference type="GO" id="GO:0033565">
    <property type="term" value="C:ESCRT-0 complex"/>
    <property type="evidence" value="ECO:0007669"/>
    <property type="project" value="TreeGrafter"/>
</dbReference>
<keyword evidence="4" id="KW-0813">Transport</keyword>
<accession>A0AAE1G3C0</accession>
<dbReference type="Gene3D" id="2.30.30.40">
    <property type="entry name" value="SH3 Domains"/>
    <property type="match status" value="1"/>
</dbReference>
<dbReference type="Pfam" id="PF02809">
    <property type="entry name" value="UIM"/>
    <property type="match status" value="1"/>
</dbReference>
<evidence type="ECO:0000256" key="1">
    <source>
        <dbReference type="ARBA" id="ARBA00004177"/>
    </source>
</evidence>
<keyword evidence="6" id="KW-0653">Protein transport</keyword>
<feature type="compositionally biased region" description="Polar residues" evidence="8">
    <location>
        <begin position="516"/>
        <end position="526"/>
    </location>
</feature>
<dbReference type="Proteomes" id="UP001286313">
    <property type="component" value="Unassembled WGS sequence"/>
</dbReference>
<keyword evidence="5" id="KW-0967">Endosome</keyword>
<reference evidence="11" key="1">
    <citation type="submission" date="2023-10" db="EMBL/GenBank/DDBJ databases">
        <title>Genome assemblies of two species of porcelain crab, Petrolisthes cinctipes and Petrolisthes manimaculis (Anomura: Porcellanidae).</title>
        <authorList>
            <person name="Angst P."/>
        </authorList>
    </citation>
    <scope>NUCLEOTIDE SEQUENCE</scope>
    <source>
        <strain evidence="11">PB745_01</strain>
        <tissue evidence="11">Gill</tissue>
    </source>
</reference>
<dbReference type="FunFam" id="1.25.40.90:FF:000009">
    <property type="entry name" value="Putative signal transducing adapter molecule 1"/>
    <property type="match status" value="1"/>
</dbReference>
<evidence type="ECO:0000256" key="6">
    <source>
        <dbReference type="ARBA" id="ARBA00022927"/>
    </source>
</evidence>
<dbReference type="EMBL" id="JAWQEG010000877">
    <property type="protein sequence ID" value="KAK3884539.1"/>
    <property type="molecule type" value="Genomic_DNA"/>
</dbReference>
<proteinExistence type="inferred from homology"/>
<dbReference type="CDD" id="cd03568">
    <property type="entry name" value="VHS_STAM"/>
    <property type="match status" value="1"/>
</dbReference>
<dbReference type="SUPFAM" id="SSF50044">
    <property type="entry name" value="SH3-domain"/>
    <property type="match status" value="1"/>
</dbReference>
<protein>
    <recommendedName>
        <fullName evidence="13">Signal transducing adapter molecule 1</fullName>
    </recommendedName>
</protein>
<feature type="compositionally biased region" description="Pro residues" evidence="8">
    <location>
        <begin position="457"/>
        <end position="476"/>
    </location>
</feature>
<dbReference type="SMART" id="SM00326">
    <property type="entry name" value="SH3"/>
    <property type="match status" value="1"/>
</dbReference>
<feature type="compositionally biased region" description="Pro residues" evidence="8">
    <location>
        <begin position="485"/>
        <end position="513"/>
    </location>
</feature>